<comment type="cofactor">
    <cofactor evidence="1">
        <name>heme</name>
        <dbReference type="ChEBI" id="CHEBI:30413"/>
    </cofactor>
</comment>
<reference evidence="7 8" key="2">
    <citation type="journal article" date="2012" name="PLoS Pathog.">
        <title>Diverse lifestyles and strategies of plant pathogenesis encoded in the genomes of eighteen Dothideomycetes fungi.</title>
        <authorList>
            <person name="Ohm R.A."/>
            <person name="Feau N."/>
            <person name="Henrissat B."/>
            <person name="Schoch C.L."/>
            <person name="Horwitz B.A."/>
            <person name="Barry K.W."/>
            <person name="Condon B.J."/>
            <person name="Copeland A.C."/>
            <person name="Dhillon B."/>
            <person name="Glaser F."/>
            <person name="Hesse C.N."/>
            <person name="Kosti I."/>
            <person name="LaButti K."/>
            <person name="Lindquist E.A."/>
            <person name="Lucas S."/>
            <person name="Salamov A.A."/>
            <person name="Bradshaw R.E."/>
            <person name="Ciuffetti L."/>
            <person name="Hamelin R.C."/>
            <person name="Kema G.H.J."/>
            <person name="Lawrence C."/>
            <person name="Scott J.A."/>
            <person name="Spatafora J.W."/>
            <person name="Turgeon B.G."/>
            <person name="de Wit P.J.G.M."/>
            <person name="Zhong S."/>
            <person name="Goodwin S.B."/>
            <person name="Grigoriev I.V."/>
        </authorList>
    </citation>
    <scope>NUCLEOTIDE SEQUENCE [LARGE SCALE GENOMIC DNA]</scope>
    <source>
        <strain evidence="8">NZE10 / CBS 128990</strain>
    </source>
</reference>
<dbReference type="HOGENOM" id="CLU_001570_14_4_1"/>
<organism evidence="7 8">
    <name type="scientific">Dothistroma septosporum (strain NZE10 / CBS 128990)</name>
    <name type="common">Red band needle blight fungus</name>
    <name type="synonym">Mycosphaerella pini</name>
    <dbReference type="NCBI Taxonomy" id="675120"/>
    <lineage>
        <taxon>Eukaryota</taxon>
        <taxon>Fungi</taxon>
        <taxon>Dikarya</taxon>
        <taxon>Ascomycota</taxon>
        <taxon>Pezizomycotina</taxon>
        <taxon>Dothideomycetes</taxon>
        <taxon>Dothideomycetidae</taxon>
        <taxon>Mycosphaerellales</taxon>
        <taxon>Mycosphaerellaceae</taxon>
        <taxon>Dothistroma</taxon>
    </lineage>
</organism>
<evidence type="ECO:0000256" key="3">
    <source>
        <dbReference type="ARBA" id="ARBA00022723"/>
    </source>
</evidence>
<gene>
    <name evidence="7" type="ORF">DOTSEDRAFT_79897</name>
</gene>
<dbReference type="InterPro" id="IPR036396">
    <property type="entry name" value="Cyt_P450_sf"/>
</dbReference>
<dbReference type="SUPFAM" id="SSF48264">
    <property type="entry name" value="Cytochrome P450"/>
    <property type="match status" value="1"/>
</dbReference>
<sequence>MATSYFKAHLWEIVGICAGSRSYEFYWDSVQHGRLWTKLPELHAKLGPIVRIGPDELHIQDLGYFTYLFSFKPLDKWAIAARQIGLRYAMFGTEEYKQYTQRRAAFGDAFSRSKTFKLQPLVNANIRKGCQHIEARAAQNQTTDLAYLYRATTAEILTKYMYGQNYSFFVDEKTTRGLYDRRFDKIFGLTNLGRFIPYMIPTISILIRSRINLLLGSHGTTTSILGFKGSDKTGDALSQATMAAWSGGWDTTAFALTQCSYYLMKHPRVLNRLQQELIAVWPDAAEDPTYSMLISLPYLDAVIKESLRLMYGALSRLTRNQSVRKRAVPRVDYSGGHQDKHVTTRYQPR</sequence>
<dbReference type="GO" id="GO:0016705">
    <property type="term" value="F:oxidoreductase activity, acting on paired donors, with incorporation or reduction of molecular oxygen"/>
    <property type="evidence" value="ECO:0007669"/>
    <property type="project" value="InterPro"/>
</dbReference>
<dbReference type="GO" id="GO:0005506">
    <property type="term" value="F:iron ion binding"/>
    <property type="evidence" value="ECO:0007669"/>
    <property type="project" value="InterPro"/>
</dbReference>
<dbReference type="EMBL" id="KB446539">
    <property type="protein sequence ID" value="EME43991.1"/>
    <property type="molecule type" value="Genomic_DNA"/>
</dbReference>
<dbReference type="Gene3D" id="1.10.630.10">
    <property type="entry name" value="Cytochrome P450"/>
    <property type="match status" value="1"/>
</dbReference>
<evidence type="ECO:0000313" key="7">
    <source>
        <dbReference type="EMBL" id="EME43991.1"/>
    </source>
</evidence>
<comment type="similarity">
    <text evidence="2">Belongs to the cytochrome P450 family.</text>
</comment>
<evidence type="ECO:0000256" key="1">
    <source>
        <dbReference type="ARBA" id="ARBA00001971"/>
    </source>
</evidence>
<keyword evidence="3" id="KW-0479">Metal-binding</keyword>
<reference evidence="8" key="1">
    <citation type="journal article" date="2012" name="PLoS Genet.">
        <title>The genomes of the fungal plant pathogens Cladosporium fulvum and Dothistroma septosporum reveal adaptation to different hosts and lifestyles but also signatures of common ancestry.</title>
        <authorList>
            <person name="de Wit P.J.G.M."/>
            <person name="van der Burgt A."/>
            <person name="Oekmen B."/>
            <person name="Stergiopoulos I."/>
            <person name="Abd-Elsalam K.A."/>
            <person name="Aerts A.L."/>
            <person name="Bahkali A.H."/>
            <person name="Beenen H.G."/>
            <person name="Chettri P."/>
            <person name="Cox M.P."/>
            <person name="Datema E."/>
            <person name="de Vries R.P."/>
            <person name="Dhillon B."/>
            <person name="Ganley A.R."/>
            <person name="Griffiths S.A."/>
            <person name="Guo Y."/>
            <person name="Hamelin R.C."/>
            <person name="Henrissat B."/>
            <person name="Kabir M.S."/>
            <person name="Jashni M.K."/>
            <person name="Kema G."/>
            <person name="Klaubauf S."/>
            <person name="Lapidus A."/>
            <person name="Levasseur A."/>
            <person name="Lindquist E."/>
            <person name="Mehrabi R."/>
            <person name="Ohm R.A."/>
            <person name="Owen T.J."/>
            <person name="Salamov A."/>
            <person name="Schwelm A."/>
            <person name="Schijlen E."/>
            <person name="Sun H."/>
            <person name="van den Burg H.A."/>
            <person name="van Ham R.C.H.J."/>
            <person name="Zhang S."/>
            <person name="Goodwin S.B."/>
            <person name="Grigoriev I.V."/>
            <person name="Collemare J."/>
            <person name="Bradshaw R.E."/>
        </authorList>
    </citation>
    <scope>NUCLEOTIDE SEQUENCE [LARGE SCALE GENOMIC DNA]</scope>
    <source>
        <strain evidence="8">NZE10 / CBS 128990</strain>
    </source>
</reference>
<dbReference type="Proteomes" id="UP000016933">
    <property type="component" value="Unassembled WGS sequence"/>
</dbReference>
<proteinExistence type="inferred from homology"/>
<keyword evidence="4" id="KW-0560">Oxidoreductase</keyword>
<accession>N1PKV8</accession>
<dbReference type="PANTHER" id="PTHR24305:SF157">
    <property type="entry name" value="N-ACETYLTRYPTOPHAN 6-HYDROXYLASE IVOC-RELATED"/>
    <property type="match status" value="1"/>
</dbReference>
<dbReference type="AlphaFoldDB" id="N1PKV8"/>
<dbReference type="STRING" id="675120.N1PKV8"/>
<evidence type="ECO:0000256" key="5">
    <source>
        <dbReference type="ARBA" id="ARBA00023004"/>
    </source>
</evidence>
<dbReference type="Pfam" id="PF00067">
    <property type="entry name" value="p450"/>
    <property type="match status" value="1"/>
</dbReference>
<dbReference type="eggNOG" id="KOG0158">
    <property type="taxonomic scope" value="Eukaryota"/>
</dbReference>
<evidence type="ECO:0000256" key="2">
    <source>
        <dbReference type="ARBA" id="ARBA00010617"/>
    </source>
</evidence>
<evidence type="ECO:0000256" key="6">
    <source>
        <dbReference type="ARBA" id="ARBA00023033"/>
    </source>
</evidence>
<dbReference type="InterPro" id="IPR050121">
    <property type="entry name" value="Cytochrome_P450_monoxygenase"/>
</dbReference>
<keyword evidence="6" id="KW-0503">Monooxygenase</keyword>
<dbReference type="PANTHER" id="PTHR24305">
    <property type="entry name" value="CYTOCHROME P450"/>
    <property type="match status" value="1"/>
</dbReference>
<name>N1PKV8_DOTSN</name>
<dbReference type="GO" id="GO:0020037">
    <property type="term" value="F:heme binding"/>
    <property type="evidence" value="ECO:0007669"/>
    <property type="project" value="InterPro"/>
</dbReference>
<dbReference type="GO" id="GO:0004497">
    <property type="term" value="F:monooxygenase activity"/>
    <property type="evidence" value="ECO:0007669"/>
    <property type="project" value="UniProtKB-KW"/>
</dbReference>
<dbReference type="InterPro" id="IPR001128">
    <property type="entry name" value="Cyt_P450"/>
</dbReference>
<dbReference type="OrthoDB" id="3945418at2759"/>
<keyword evidence="8" id="KW-1185">Reference proteome</keyword>
<keyword evidence="5" id="KW-0408">Iron</keyword>
<evidence type="ECO:0000313" key="8">
    <source>
        <dbReference type="Proteomes" id="UP000016933"/>
    </source>
</evidence>
<evidence type="ECO:0000256" key="4">
    <source>
        <dbReference type="ARBA" id="ARBA00023002"/>
    </source>
</evidence>
<protein>
    <submittedName>
        <fullName evidence="7">Uncharacterized protein</fullName>
    </submittedName>
</protein>